<dbReference type="OrthoDB" id="1224725at2"/>
<dbReference type="RefSeq" id="WP_072411675.1">
    <property type="nucleotide sequence ID" value="NZ_FPKW01000016.1"/>
</dbReference>
<dbReference type="EMBL" id="FPKW01000016">
    <property type="protein sequence ID" value="SFZ96102.1"/>
    <property type="molecule type" value="Genomic_DNA"/>
</dbReference>
<gene>
    <name evidence="1" type="ORF">SAMN05216324_11611</name>
</gene>
<evidence type="ECO:0000313" key="1">
    <source>
        <dbReference type="EMBL" id="SFZ96102.1"/>
    </source>
</evidence>
<protein>
    <submittedName>
        <fullName evidence="1">Uncharacterized protein</fullName>
    </submittedName>
</protein>
<sequence>MNRNDRTPLELTELSLESVAKVFNFLENVLKDYLLEIDTFETELQKYSLLEQYFICEYGSIYYSKQKINSLLKSRSFNGYEDFQINFIEENADNFIKGVEGMRESLKKLAKNHKRKYGDFTIFKLPDGFIEKPIDFRLPLYFAVEDARDFEKRLGNKLKTKSDFKQEVYTILGDILQEEDIQLFFDNSFAYSTNPYPIMLLYLTINKKTEFKKKMLQLYTSYSNYYLRGKSQYENYYIEYHSNLAEQIKNKKIKKTVLNSEGLLVDTGEFIELTEPRSHFYPKIKDKEDKQKFIRELKLFRLPEITKEDFAKILYNSFVHIREGYFEDIIENPELSLEQYLKQVSTESIRN</sequence>
<dbReference type="AlphaFoldDB" id="A0A1K2IUW9"/>
<keyword evidence="2" id="KW-1185">Reference proteome</keyword>
<reference evidence="2" key="1">
    <citation type="submission" date="2016-10" db="EMBL/GenBank/DDBJ databases">
        <authorList>
            <person name="Varghese N."/>
            <person name="Submissions S."/>
        </authorList>
    </citation>
    <scope>NUCLEOTIDE SEQUENCE [LARGE SCALE GENOMIC DNA]</scope>
    <source>
        <strain evidence="2">SUR2</strain>
    </source>
</reference>
<name>A0A1K2IUW9_9FLAO</name>
<proteinExistence type="predicted"/>
<accession>A0A1K2IUW9</accession>
<evidence type="ECO:0000313" key="2">
    <source>
        <dbReference type="Proteomes" id="UP000182034"/>
    </source>
</evidence>
<organism evidence="1 2">
    <name type="scientific">Chryseobacterium limigenitum</name>
    <dbReference type="NCBI Taxonomy" id="1612149"/>
    <lineage>
        <taxon>Bacteria</taxon>
        <taxon>Pseudomonadati</taxon>
        <taxon>Bacteroidota</taxon>
        <taxon>Flavobacteriia</taxon>
        <taxon>Flavobacteriales</taxon>
        <taxon>Weeksellaceae</taxon>
        <taxon>Chryseobacterium group</taxon>
        <taxon>Chryseobacterium</taxon>
    </lineage>
</organism>
<dbReference type="Proteomes" id="UP000182034">
    <property type="component" value="Unassembled WGS sequence"/>
</dbReference>